<evidence type="ECO:0000313" key="2">
    <source>
        <dbReference type="Proteomes" id="UP000830326"/>
    </source>
</evidence>
<accession>A0ABY4H9J6</accession>
<proteinExistence type="predicted"/>
<dbReference type="Gene3D" id="1.20.120.330">
    <property type="entry name" value="Nucleotidyltransferases domain 2"/>
    <property type="match status" value="1"/>
</dbReference>
<evidence type="ECO:0000313" key="1">
    <source>
        <dbReference type="EMBL" id="UOR10953.1"/>
    </source>
</evidence>
<dbReference type="Proteomes" id="UP000830326">
    <property type="component" value="Chromosome"/>
</dbReference>
<gene>
    <name evidence="1" type="ORF">MUO15_15265</name>
</gene>
<sequence length="84" mass="9922">MAWKVQKDYLESEGHLVRSPRATIKQSYQDGLIEDGHTWMDALDKRNSTTHTYDEVLAEKLVNEIIQRFLPAFKQLYITLREKL</sequence>
<dbReference type="Pfam" id="PF08780">
    <property type="entry name" value="NTase_sub_bind"/>
    <property type="match status" value="1"/>
</dbReference>
<protein>
    <submittedName>
        <fullName evidence="1">Nucleotidyltransferase substrate binding protein</fullName>
    </submittedName>
</protein>
<keyword evidence="2" id="KW-1185">Reference proteome</keyword>
<reference evidence="1" key="1">
    <citation type="submission" date="2022-04" db="EMBL/GenBank/DDBJ databases">
        <title>Halobacillus sp. isolated from saltern.</title>
        <authorList>
            <person name="Won M."/>
            <person name="Lee C.-M."/>
            <person name="Woen H.-Y."/>
            <person name="Kwon S.-W."/>
        </authorList>
    </citation>
    <scope>NUCLEOTIDE SEQUENCE</scope>
    <source>
        <strain evidence="1">SSHM10-5</strain>
    </source>
</reference>
<dbReference type="EMBL" id="CP095075">
    <property type="protein sequence ID" value="UOR10953.1"/>
    <property type="molecule type" value="Genomic_DNA"/>
</dbReference>
<dbReference type="NCBIfam" id="TIGR01987">
    <property type="entry name" value="HI0074"/>
    <property type="match status" value="1"/>
</dbReference>
<dbReference type="SUPFAM" id="SSF81593">
    <property type="entry name" value="Nucleotidyltransferase substrate binding subunit/domain"/>
    <property type="match status" value="1"/>
</dbReference>
<name>A0ABY4H9J6_9BACI</name>
<dbReference type="InterPro" id="IPR010235">
    <property type="entry name" value="HepT"/>
</dbReference>
<organism evidence="1 2">
    <name type="scientific">Halobacillus amylolyticus</name>
    <dbReference type="NCBI Taxonomy" id="2932259"/>
    <lineage>
        <taxon>Bacteria</taxon>
        <taxon>Bacillati</taxon>
        <taxon>Bacillota</taxon>
        <taxon>Bacilli</taxon>
        <taxon>Bacillales</taxon>
        <taxon>Bacillaceae</taxon>
        <taxon>Halobacillus</taxon>
    </lineage>
</organism>